<dbReference type="OrthoDB" id="6463253at2"/>
<keyword evidence="2" id="KW-1133">Transmembrane helix</keyword>
<dbReference type="EMBL" id="FOVM01000011">
    <property type="protein sequence ID" value="SFO02858.1"/>
    <property type="molecule type" value="Genomic_DNA"/>
</dbReference>
<feature type="transmembrane region" description="Helical" evidence="2">
    <location>
        <begin position="306"/>
        <end position="326"/>
    </location>
</feature>
<sequence>MSVRKVADSVTSSGVPAHSPTSDARVPLVLAISLAAACGALAAVQTRINGALGLAIGDGVVAAAISFGSGLVILLVCLLFARSGRRGLLAVAGALRERSMPWWTVLGGVSGAFLVLSQGVTGAVIGVALFSVALVAGQTVSGLILDRIGFGPHGRVATTWPRLLGAALAVAAVLWSVSGQIGGDLPLWMLTMPLLAGFGTGWQSAVNGRVRSRAQSAFAATFINFIVGTCALVAVMLGRALFVGWPDQLPSEPLLYIGGAIGCIFIGVNAFLVSHTGVLILGLGTVAGQLVGSVLLDAVAPGGAGLAFSTVGGAALALVAVCVATLRSPATTRRTRQATARK</sequence>
<feature type="transmembrane region" description="Helical" evidence="2">
    <location>
        <begin position="254"/>
        <end position="272"/>
    </location>
</feature>
<dbReference type="AlphaFoldDB" id="A0A1I5DUI6"/>
<dbReference type="InterPro" id="IPR006750">
    <property type="entry name" value="YdcZ"/>
</dbReference>
<dbReference type="Proteomes" id="UP000198867">
    <property type="component" value="Unassembled WGS sequence"/>
</dbReference>
<feature type="transmembrane region" description="Helical" evidence="2">
    <location>
        <begin position="60"/>
        <end position="80"/>
    </location>
</feature>
<feature type="transmembrane region" description="Helical" evidence="2">
    <location>
        <begin position="217"/>
        <end position="242"/>
    </location>
</feature>
<reference evidence="4" key="1">
    <citation type="submission" date="2016-10" db="EMBL/GenBank/DDBJ databases">
        <authorList>
            <person name="Varghese N."/>
            <person name="Submissions S."/>
        </authorList>
    </citation>
    <scope>NUCLEOTIDE SEQUENCE [LARGE SCALE GENOMIC DNA]</scope>
    <source>
        <strain evidence="4">CGMCC 1.11101</strain>
    </source>
</reference>
<dbReference type="Pfam" id="PF04657">
    <property type="entry name" value="DMT_YdcZ"/>
    <property type="match status" value="2"/>
</dbReference>
<feature type="transmembrane region" description="Helical" evidence="2">
    <location>
        <begin position="157"/>
        <end position="175"/>
    </location>
</feature>
<dbReference type="RefSeq" id="WP_090713035.1">
    <property type="nucleotide sequence ID" value="NZ_FOVM01000011.1"/>
</dbReference>
<evidence type="ECO:0000313" key="3">
    <source>
        <dbReference type="EMBL" id="SFO02858.1"/>
    </source>
</evidence>
<evidence type="ECO:0000313" key="4">
    <source>
        <dbReference type="Proteomes" id="UP000198867"/>
    </source>
</evidence>
<evidence type="ECO:0000256" key="2">
    <source>
        <dbReference type="SAM" id="Phobius"/>
    </source>
</evidence>
<feature type="transmembrane region" description="Helical" evidence="2">
    <location>
        <begin position="100"/>
        <end position="117"/>
    </location>
</feature>
<feature type="region of interest" description="Disordered" evidence="1">
    <location>
        <begin position="1"/>
        <end position="20"/>
    </location>
</feature>
<dbReference type="GO" id="GO:0005886">
    <property type="term" value="C:plasma membrane"/>
    <property type="evidence" value="ECO:0007669"/>
    <property type="project" value="TreeGrafter"/>
</dbReference>
<keyword evidence="2" id="KW-0812">Transmembrane</keyword>
<feature type="compositionally biased region" description="Polar residues" evidence="1">
    <location>
        <begin position="9"/>
        <end position="20"/>
    </location>
</feature>
<feature type="transmembrane region" description="Helical" evidence="2">
    <location>
        <begin position="28"/>
        <end position="48"/>
    </location>
</feature>
<dbReference type="PANTHER" id="PTHR34821:SF2">
    <property type="entry name" value="INNER MEMBRANE PROTEIN YDCZ"/>
    <property type="match status" value="1"/>
</dbReference>
<protein>
    <submittedName>
        <fullName evidence="3">Transporter family-2 protein</fullName>
    </submittedName>
</protein>
<feature type="transmembrane region" description="Helical" evidence="2">
    <location>
        <begin position="279"/>
        <end position="300"/>
    </location>
</feature>
<dbReference type="PANTHER" id="PTHR34821">
    <property type="entry name" value="INNER MEMBRANE PROTEIN YDCZ"/>
    <property type="match status" value="1"/>
</dbReference>
<proteinExistence type="predicted"/>
<keyword evidence="2" id="KW-0472">Membrane</keyword>
<dbReference type="STRING" id="995034.SAMN05216219_3095"/>
<evidence type="ECO:0000256" key="1">
    <source>
        <dbReference type="SAM" id="MobiDB-lite"/>
    </source>
</evidence>
<feature type="transmembrane region" description="Helical" evidence="2">
    <location>
        <begin position="187"/>
        <end position="205"/>
    </location>
</feature>
<keyword evidence="4" id="KW-1185">Reference proteome</keyword>
<gene>
    <name evidence="3" type="ORF">SAMN05216219_3095</name>
</gene>
<organism evidence="3 4">
    <name type="scientific">Mycetocola miduiensis</name>
    <dbReference type="NCBI Taxonomy" id="995034"/>
    <lineage>
        <taxon>Bacteria</taxon>
        <taxon>Bacillati</taxon>
        <taxon>Actinomycetota</taxon>
        <taxon>Actinomycetes</taxon>
        <taxon>Micrococcales</taxon>
        <taxon>Microbacteriaceae</taxon>
        <taxon>Mycetocola</taxon>
    </lineage>
</organism>
<accession>A0A1I5DUI6</accession>
<name>A0A1I5DUI6_9MICO</name>
<feature type="transmembrane region" description="Helical" evidence="2">
    <location>
        <begin position="123"/>
        <end position="145"/>
    </location>
</feature>